<keyword evidence="2 3" id="KW-0802">TPR repeat</keyword>
<dbReference type="InParanoid" id="A0A540VMB3"/>
<dbReference type="Proteomes" id="UP000317371">
    <property type="component" value="Unassembled WGS sequence"/>
</dbReference>
<evidence type="ECO:0000256" key="1">
    <source>
        <dbReference type="ARBA" id="ARBA00022737"/>
    </source>
</evidence>
<dbReference type="OrthoDB" id="135505at2"/>
<accession>A0A540VMB3</accession>
<dbReference type="PANTHER" id="PTHR45641">
    <property type="entry name" value="TETRATRICOPEPTIDE REPEAT PROTEIN (AFU_ORTHOLOGUE AFUA_6G03870)"/>
    <property type="match status" value="1"/>
</dbReference>
<gene>
    <name evidence="4" type="ORF">FKZ61_00490</name>
</gene>
<dbReference type="SUPFAM" id="SSF48452">
    <property type="entry name" value="TPR-like"/>
    <property type="match status" value="2"/>
</dbReference>
<name>A0A540VMB3_9CHLR</name>
<reference evidence="4 5" key="1">
    <citation type="submission" date="2019-06" db="EMBL/GenBank/DDBJ databases">
        <title>Genome sequence of Litorilinea aerophila BAA-2444.</title>
        <authorList>
            <person name="Maclea K.S."/>
            <person name="Maurais E.G."/>
            <person name="Iannazzi L.C."/>
        </authorList>
    </citation>
    <scope>NUCLEOTIDE SEQUENCE [LARGE SCALE GENOMIC DNA]</scope>
    <source>
        <strain evidence="4 5">ATCC BAA-2444</strain>
    </source>
</reference>
<proteinExistence type="predicted"/>
<evidence type="ECO:0000313" key="4">
    <source>
        <dbReference type="EMBL" id="TQE97891.1"/>
    </source>
</evidence>
<keyword evidence="1" id="KW-0677">Repeat</keyword>
<comment type="caution">
    <text evidence="4">The sequence shown here is derived from an EMBL/GenBank/DDBJ whole genome shotgun (WGS) entry which is preliminary data.</text>
</comment>
<dbReference type="AlphaFoldDB" id="A0A540VMB3"/>
<dbReference type="PANTHER" id="PTHR45641:SF19">
    <property type="entry name" value="NEPHROCYSTIN-3"/>
    <property type="match status" value="1"/>
</dbReference>
<evidence type="ECO:0000256" key="2">
    <source>
        <dbReference type="ARBA" id="ARBA00022803"/>
    </source>
</evidence>
<dbReference type="PROSITE" id="PS50005">
    <property type="entry name" value="TPR"/>
    <property type="match status" value="1"/>
</dbReference>
<evidence type="ECO:0000256" key="3">
    <source>
        <dbReference type="PROSITE-ProRule" id="PRU00339"/>
    </source>
</evidence>
<organism evidence="4 5">
    <name type="scientific">Litorilinea aerophila</name>
    <dbReference type="NCBI Taxonomy" id="1204385"/>
    <lineage>
        <taxon>Bacteria</taxon>
        <taxon>Bacillati</taxon>
        <taxon>Chloroflexota</taxon>
        <taxon>Caldilineae</taxon>
        <taxon>Caldilineales</taxon>
        <taxon>Caldilineaceae</taxon>
        <taxon>Litorilinea</taxon>
    </lineage>
</organism>
<dbReference type="SMART" id="SM00028">
    <property type="entry name" value="TPR"/>
    <property type="match status" value="5"/>
</dbReference>
<dbReference type="InterPro" id="IPR011990">
    <property type="entry name" value="TPR-like_helical_dom_sf"/>
</dbReference>
<keyword evidence="5" id="KW-1185">Reference proteome</keyword>
<dbReference type="Gene3D" id="1.25.40.10">
    <property type="entry name" value="Tetratricopeptide repeat domain"/>
    <property type="match status" value="2"/>
</dbReference>
<dbReference type="EMBL" id="VIGC01000001">
    <property type="protein sequence ID" value="TQE97891.1"/>
    <property type="molecule type" value="Genomic_DNA"/>
</dbReference>
<protein>
    <submittedName>
        <fullName evidence="4">Tetratricopeptide repeat protein</fullName>
    </submittedName>
</protein>
<dbReference type="InterPro" id="IPR019734">
    <property type="entry name" value="TPR_rpt"/>
</dbReference>
<evidence type="ECO:0000313" key="5">
    <source>
        <dbReference type="Proteomes" id="UP000317371"/>
    </source>
</evidence>
<dbReference type="Pfam" id="PF13424">
    <property type="entry name" value="TPR_12"/>
    <property type="match status" value="2"/>
</dbReference>
<sequence>MDRIDTANSHDWLSLCARRSLAHLLPQLEQAGFSEETCARALHSLQYALRLPQAWPMVRAFIARWAPVMERSGHRQEWLELLQIALVRCQTEADGATEALILFHLAVILRMQVRHQESEAAFQASAARYEALGDRRGWARVRAHHAYLAWERREFTRALQLVAEAQAELAHSPDDETLAYCHLVRAAVAYERQEWEEAYREEVAAYTLWEQTGTSRLATMALMNQALILQHMGQPEVAISVYQQALDRFQALGDIAGWATAQLNLGLLHANQARYREALTCYRRAEQVFQRLNDSLRLARIYNNVGEVYRYQQHWEEAEAAYRLSLSCWSQVDHLAGLVNTLDNLGFVLSAQGRHQEALEVLQEALDRLPQMADDPAYPDLKRTVTEKWHRAQEGLHAGEAQETPERSHE</sequence>
<feature type="repeat" description="TPR" evidence="3">
    <location>
        <begin position="339"/>
        <end position="372"/>
    </location>
</feature>
<dbReference type="RefSeq" id="WP_141608105.1">
    <property type="nucleotide sequence ID" value="NZ_VIGC02000001.1"/>
</dbReference>